<dbReference type="RefSeq" id="WP_047791324.1">
    <property type="nucleotide sequence ID" value="NZ_CP011856.1"/>
</dbReference>
<proteinExistence type="predicted"/>
<evidence type="ECO:0000313" key="1">
    <source>
        <dbReference type="EMBL" id="AKM54079.1"/>
    </source>
</evidence>
<dbReference type="EMBL" id="CP011856">
    <property type="protein sequence ID" value="AKM54079.1"/>
    <property type="molecule type" value="Genomic_DNA"/>
</dbReference>
<organism evidence="1 2">
    <name type="scientific">Spiroplasma eriocheiris</name>
    <dbReference type="NCBI Taxonomy" id="315358"/>
    <lineage>
        <taxon>Bacteria</taxon>
        <taxon>Bacillati</taxon>
        <taxon>Mycoplasmatota</taxon>
        <taxon>Mollicutes</taxon>
        <taxon>Entomoplasmatales</taxon>
        <taxon>Spiroplasmataceae</taxon>
        <taxon>Spiroplasma</taxon>
    </lineage>
</organism>
<sequence>MAQHVVNGITITYDPQVLQEIIENLAFPMLAFDFEAYHFRKDYQLYDHLQDSHSKPFLIGTSVLNSLDDLQTKPLDELINYQYHLNWTINNKKQHSLKSFVHFLNRLVLRKKIKTFLVLGKDLEMTILNYMAKKQMFRFNLQNIKIIDIYDLYHNQNILRFTHPTGEVITVKQPDYVLQNDELYQILLKNDNHDKDYWDKLWRTLDALYTYDHKHLNHNLHIFQKTHLSEILQKNHDDLVKMVNLLKILVTF</sequence>
<evidence type="ECO:0000313" key="2">
    <source>
        <dbReference type="Proteomes" id="UP000035661"/>
    </source>
</evidence>
<dbReference type="KEGG" id="seri:SERIO_v1c05040"/>
<keyword evidence="2" id="KW-1185">Reference proteome</keyword>
<name>A0A0H3XKU3_9MOLU</name>
<reference evidence="1 2" key="1">
    <citation type="journal article" date="2015" name="Genome Biol. Evol.">
        <title>Found and Lost: The Fates of Horizontally Acquired Genes in Arthropod-Symbiotic Spiroplasma.</title>
        <authorList>
            <person name="Lo W.S."/>
            <person name="Gasparich G.E."/>
            <person name="Kuo C.H."/>
        </authorList>
    </citation>
    <scope>NUCLEOTIDE SEQUENCE [LARGE SCALE GENOMIC DNA]</scope>
    <source>
        <strain evidence="2">TDA-040725-5</strain>
    </source>
</reference>
<gene>
    <name evidence="1" type="ORF">SERIO_v1c05040</name>
</gene>
<accession>A0A0H3XKU3</accession>
<reference evidence="2" key="2">
    <citation type="submission" date="2015-06" db="EMBL/GenBank/DDBJ databases">
        <title>Complete genome sequence of Spiroplasma eriocheiris TDA-040725-5 (DSM 21848).</title>
        <authorList>
            <person name="Lo W.-S."/>
            <person name="Kuo C.-H."/>
        </authorList>
    </citation>
    <scope>NUCLEOTIDE SEQUENCE [LARGE SCALE GENOMIC DNA]</scope>
    <source>
        <strain evidence="2">TDA-040725-5</strain>
    </source>
</reference>
<dbReference type="STRING" id="315358.SERIO_v1c05040"/>
<dbReference type="Proteomes" id="UP000035661">
    <property type="component" value="Chromosome"/>
</dbReference>
<dbReference type="AlphaFoldDB" id="A0A0H3XKU3"/>
<protein>
    <submittedName>
        <fullName evidence="1">Uncharacterized protein</fullName>
    </submittedName>
</protein>
<dbReference type="PATRIC" id="fig|743698.3.peg.503"/>